<evidence type="ECO:0000313" key="3">
    <source>
        <dbReference type="Proteomes" id="UP000446658"/>
    </source>
</evidence>
<dbReference type="Pfam" id="PF00581">
    <property type="entry name" value="Rhodanese"/>
    <property type="match status" value="1"/>
</dbReference>
<comment type="caution">
    <text evidence="2">The sequence shown here is derived from an EMBL/GenBank/DDBJ whole genome shotgun (WGS) entry which is preliminary data.</text>
</comment>
<dbReference type="RefSeq" id="WP_230369934.1">
    <property type="nucleotide sequence ID" value="NZ_WLYX01000001.1"/>
</dbReference>
<dbReference type="AlphaFoldDB" id="A0A844G9V2"/>
<dbReference type="GO" id="GO:0004792">
    <property type="term" value="F:thiosulfate-cyanide sulfurtransferase activity"/>
    <property type="evidence" value="ECO:0007669"/>
    <property type="project" value="InterPro"/>
</dbReference>
<protein>
    <submittedName>
        <fullName evidence="2">Rhodanese-like domain-containing protein</fullName>
    </submittedName>
</protein>
<accession>A0A844G9V2</accession>
<feature type="domain" description="Rhodanese" evidence="1">
    <location>
        <begin position="25"/>
        <end position="114"/>
    </location>
</feature>
<dbReference type="Proteomes" id="UP000446658">
    <property type="component" value="Unassembled WGS sequence"/>
</dbReference>
<organism evidence="2 3">
    <name type="scientific">Paludibacterium denitrificans</name>
    <dbReference type="NCBI Taxonomy" id="2675226"/>
    <lineage>
        <taxon>Bacteria</taxon>
        <taxon>Pseudomonadati</taxon>
        <taxon>Pseudomonadota</taxon>
        <taxon>Betaproteobacteria</taxon>
        <taxon>Neisseriales</taxon>
        <taxon>Chromobacteriaceae</taxon>
        <taxon>Paludibacterium</taxon>
    </lineage>
</organism>
<dbReference type="SUPFAM" id="SSF52821">
    <property type="entry name" value="Rhodanese/Cell cycle control phosphatase"/>
    <property type="match status" value="1"/>
</dbReference>
<keyword evidence="3" id="KW-1185">Reference proteome</keyword>
<dbReference type="PANTHER" id="PTHR43031:SF1">
    <property type="entry name" value="PYRIDINE NUCLEOTIDE-DISULPHIDE OXIDOREDUCTASE"/>
    <property type="match status" value="1"/>
</dbReference>
<dbReference type="InterPro" id="IPR001763">
    <property type="entry name" value="Rhodanese-like_dom"/>
</dbReference>
<reference evidence="2 3" key="1">
    <citation type="submission" date="2019-11" db="EMBL/GenBank/DDBJ databases">
        <title>Draft genome sequence of Paludibacterium sp. dN18-1.</title>
        <authorList>
            <person name="Im W.-T."/>
        </authorList>
    </citation>
    <scope>NUCLEOTIDE SEQUENCE [LARGE SCALE GENOMIC DNA]</scope>
    <source>
        <strain evidence="3">dN 18-1</strain>
    </source>
</reference>
<dbReference type="EMBL" id="WLYX01000001">
    <property type="protein sequence ID" value="MTD33153.1"/>
    <property type="molecule type" value="Genomic_DNA"/>
</dbReference>
<dbReference type="Gene3D" id="3.40.250.10">
    <property type="entry name" value="Rhodanese-like domain"/>
    <property type="match status" value="1"/>
</dbReference>
<dbReference type="SMART" id="SM00450">
    <property type="entry name" value="RHOD"/>
    <property type="match status" value="1"/>
</dbReference>
<dbReference type="PROSITE" id="PS00380">
    <property type="entry name" value="RHODANESE_1"/>
    <property type="match status" value="1"/>
</dbReference>
<evidence type="ECO:0000313" key="2">
    <source>
        <dbReference type="EMBL" id="MTD33153.1"/>
    </source>
</evidence>
<dbReference type="PANTHER" id="PTHR43031">
    <property type="entry name" value="FAD-DEPENDENT OXIDOREDUCTASE"/>
    <property type="match status" value="1"/>
</dbReference>
<gene>
    <name evidence="2" type="ORF">GKE73_08250</name>
</gene>
<dbReference type="InterPro" id="IPR036873">
    <property type="entry name" value="Rhodanese-like_dom_sf"/>
</dbReference>
<sequence>MNHLFGVLLGGVTTAAFAQRLTDTPSRGRVIIDVRTPEEYRQSHVPGAQLLPLDQLTARIAALVPDKSTPIALYGHADQQATQARQQLNELGYQQVDEARTLDEALLRYADALY</sequence>
<dbReference type="PROSITE" id="PS50206">
    <property type="entry name" value="RHODANESE_3"/>
    <property type="match status" value="1"/>
</dbReference>
<dbReference type="InterPro" id="IPR001307">
    <property type="entry name" value="Thiosulphate_STrfase_CS"/>
</dbReference>
<evidence type="ECO:0000259" key="1">
    <source>
        <dbReference type="PROSITE" id="PS50206"/>
    </source>
</evidence>
<name>A0A844G9V2_9NEIS</name>
<dbReference type="InterPro" id="IPR050229">
    <property type="entry name" value="GlpE_sulfurtransferase"/>
</dbReference>
<proteinExistence type="predicted"/>
<dbReference type="CDD" id="cd00158">
    <property type="entry name" value="RHOD"/>
    <property type="match status" value="1"/>
</dbReference>